<gene>
    <name evidence="1" type="ORF">METZ01_LOCUS108207</name>
</gene>
<proteinExistence type="predicted"/>
<protein>
    <submittedName>
        <fullName evidence="1">Uncharacterized protein</fullName>
    </submittedName>
</protein>
<name>A0A381WTW5_9ZZZZ</name>
<accession>A0A381WTW5</accession>
<dbReference type="AlphaFoldDB" id="A0A381WTW5"/>
<reference evidence="1" key="1">
    <citation type="submission" date="2018-05" db="EMBL/GenBank/DDBJ databases">
        <authorList>
            <person name="Lanie J.A."/>
            <person name="Ng W.-L."/>
            <person name="Kazmierczak K.M."/>
            <person name="Andrzejewski T.M."/>
            <person name="Davidsen T.M."/>
            <person name="Wayne K.J."/>
            <person name="Tettelin H."/>
            <person name="Glass J.I."/>
            <person name="Rusch D."/>
            <person name="Podicherti R."/>
            <person name="Tsui H.-C.T."/>
            <person name="Winkler M.E."/>
        </authorList>
    </citation>
    <scope>NUCLEOTIDE SEQUENCE</scope>
</reference>
<organism evidence="1">
    <name type="scientific">marine metagenome</name>
    <dbReference type="NCBI Taxonomy" id="408172"/>
    <lineage>
        <taxon>unclassified sequences</taxon>
        <taxon>metagenomes</taxon>
        <taxon>ecological metagenomes</taxon>
    </lineage>
</organism>
<dbReference type="EMBL" id="UINC01012713">
    <property type="protein sequence ID" value="SVA55353.1"/>
    <property type="molecule type" value="Genomic_DNA"/>
</dbReference>
<sequence>MENKTTIEQAEPIDTNLTKIKDWINRPGTAVLHTHANVDADAAFSAALMLMVREGAQGPSSTDLEFLPTDATVDTEEALAVDMMNGSSAIKGLDTGSAFGELVSLLVKAELIPYRLYKNFAEQLNLTDSGKRCNDRVALAGLVKSWNYSGLGDREIVSRAREILEGMMKGMAKHRRRRIVSSRMPIHDGVALNLSGGGLDRRTLSRRGAFLVINEHENIGQSVVLTSRGTRAELDLNDLSGTLPERWFIHPNGFIACYGSMKSKKNPENSGITLEMLCKEVHDWLIGALGFTPTEVLF</sequence>
<evidence type="ECO:0000313" key="1">
    <source>
        <dbReference type="EMBL" id="SVA55353.1"/>
    </source>
</evidence>